<dbReference type="EMBL" id="AAGIOR010000016">
    <property type="protein sequence ID" value="EBO4585952.1"/>
    <property type="molecule type" value="Genomic_DNA"/>
</dbReference>
<dbReference type="PANTHER" id="PTHR11548:SF9">
    <property type="entry name" value="THYMIDYLATE SYNTHASE"/>
    <property type="match status" value="1"/>
</dbReference>
<dbReference type="Gene3D" id="3.30.572.10">
    <property type="entry name" value="Thymidylate synthase/dCMP hydroxymethylase domain"/>
    <property type="match status" value="1"/>
</dbReference>
<feature type="binding site" evidence="4">
    <location>
        <begin position="176"/>
        <end position="177"/>
    </location>
    <ligand>
        <name>dUMP</name>
        <dbReference type="ChEBI" id="CHEBI:246422"/>
        <note>ligand shared between dimeric partners</note>
    </ligand>
</feature>
<name>A0A5U0NG34_SALER</name>
<dbReference type="InterPro" id="IPR023451">
    <property type="entry name" value="Thymidate_synth/dCMP_Mease_dom"/>
</dbReference>
<dbReference type="InterPro" id="IPR045097">
    <property type="entry name" value="Thymidate_synth/dCMP_Mease"/>
</dbReference>
<reference evidence="6" key="1">
    <citation type="submission" date="2018-06" db="EMBL/GenBank/DDBJ databases">
        <authorList>
            <consortium name="PulseNet: The National Subtyping Network for Foodborne Disease Surveillance"/>
            <person name="Tarr C.L."/>
            <person name="Trees E."/>
            <person name="Katz L.S."/>
            <person name="Carleton-Romer H.A."/>
            <person name="Stroika S."/>
            <person name="Kucerova Z."/>
            <person name="Roache K.F."/>
            <person name="Sabol A.L."/>
            <person name="Besser J."/>
            <person name="Gerner-Smidt P."/>
        </authorList>
    </citation>
    <scope>NUCLEOTIDE SEQUENCE</scope>
    <source>
        <strain evidence="6">PNUSAS042591</strain>
    </source>
</reference>
<keyword evidence="4" id="KW-0963">Cytoplasm</keyword>
<evidence type="ECO:0000256" key="1">
    <source>
        <dbReference type="ARBA" id="ARBA00011947"/>
    </source>
</evidence>
<dbReference type="CDD" id="cd00351">
    <property type="entry name" value="TS_Pyrimidine_HMase"/>
    <property type="match status" value="1"/>
</dbReference>
<feature type="binding site" description="in other chain" evidence="4">
    <location>
        <position position="278"/>
    </location>
    <ligand>
        <name>dUMP</name>
        <dbReference type="ChEBI" id="CHEBI:246422"/>
        <note>ligand shared between dimeric partners</note>
    </ligand>
</feature>
<dbReference type="GO" id="GO:0004799">
    <property type="term" value="F:thymidylate synthase activity"/>
    <property type="evidence" value="ECO:0007669"/>
    <property type="project" value="UniProtKB-UniRule"/>
</dbReference>
<comment type="pathway">
    <text evidence="4">Pyrimidine metabolism; dTTP biosynthesis.</text>
</comment>
<comment type="catalytic activity">
    <reaction evidence="4">
        <text>dUMP + (6R)-5,10-methylene-5,6,7,8-tetrahydrofolate = 7,8-dihydrofolate + dTMP</text>
        <dbReference type="Rhea" id="RHEA:12104"/>
        <dbReference type="ChEBI" id="CHEBI:15636"/>
        <dbReference type="ChEBI" id="CHEBI:57451"/>
        <dbReference type="ChEBI" id="CHEBI:63528"/>
        <dbReference type="ChEBI" id="CHEBI:246422"/>
        <dbReference type="EC" id="2.1.1.45"/>
    </reaction>
</comment>
<dbReference type="InterPro" id="IPR000398">
    <property type="entry name" value="Thymidylate_synthase"/>
</dbReference>
<feature type="domain" description="Thymidylate synthase/dCMP hydroxymethylase" evidence="5">
    <location>
        <begin position="18"/>
        <end position="367"/>
    </location>
</feature>
<sequence length="367" mass="41764">MSILLNREHTNGQFASASYTKIMETVLKAGVHADDRTGTGTMSVSYVPSYYMLTGGSVPLISGKSVNLKPLLVELEWYLKGTGNIQFLKEHDVKIWDAWADENGDLGPVYGKQWRRWNDTRIVPRSDYLNKTATFHERGYKVEGYLGVHEDRVVLSREIDQLQRIVDMLRTNPTDRRILLNAWNVGELEDMKLPPCHFVFSLWSRELDFETRLTMATDIGLQHNRHGHESIYTQMLCILGQNEGISENTLDKLGIPRRILNSCLVQRSVDTFVGMPFNIAGYGILTHFLAKITGHMAGAFVHFGFDVHLYDNHMEAAQELMGRGIPGDSDPVVIFPHEWAELDDFKWDDVQICGYNPLPWIKVPVAV</sequence>
<dbReference type="GO" id="GO:0032259">
    <property type="term" value="P:methylation"/>
    <property type="evidence" value="ECO:0007669"/>
    <property type="project" value="UniProtKB-KW"/>
</dbReference>
<comment type="similarity">
    <text evidence="4">Belongs to the thymidylate synthase family. Bacterial-type ThyA subfamily.</text>
</comment>
<feature type="binding site" evidence="4">
    <location>
        <position position="270"/>
    </location>
    <ligand>
        <name>(6R)-5,10-methylene-5,6,7,8-tetrahydrofolate</name>
        <dbReference type="ChEBI" id="CHEBI:15636"/>
    </ligand>
</feature>
<evidence type="ECO:0000256" key="3">
    <source>
        <dbReference type="ARBA" id="ARBA00022679"/>
    </source>
</evidence>
<dbReference type="EC" id="2.1.1.45" evidence="1 4"/>
<feature type="binding site" description="in other chain" evidence="4">
    <location>
        <begin position="308"/>
        <end position="310"/>
    </location>
    <ligand>
        <name>dUMP</name>
        <dbReference type="ChEBI" id="CHEBI:246422"/>
        <note>ligand shared between dimeric partners</note>
    </ligand>
</feature>
<evidence type="ECO:0000313" key="7">
    <source>
        <dbReference type="EMBL" id="EBO6127006.1"/>
    </source>
</evidence>
<keyword evidence="2 4" id="KW-0489">Methyltransferase</keyword>
<dbReference type="GO" id="GO:0006231">
    <property type="term" value="P:dTMP biosynthetic process"/>
    <property type="evidence" value="ECO:0007669"/>
    <property type="project" value="UniProtKB-UniRule"/>
</dbReference>
<accession>A0A5U0NG34</accession>
<comment type="caution">
    <text evidence="6">The sequence shown here is derived from an EMBL/GenBank/DDBJ whole genome shotgun (WGS) entry which is preliminary data.</text>
</comment>
<dbReference type="Pfam" id="PF00303">
    <property type="entry name" value="Thymidylat_synt"/>
    <property type="match status" value="1"/>
</dbReference>
<keyword evidence="3 4" id="KW-0808">Transferase</keyword>
<gene>
    <name evidence="4" type="primary">thyA</name>
    <name evidence="6" type="ORF">DNE36_19925</name>
    <name evidence="7" type="ORF">DU032_19745</name>
</gene>
<comment type="subcellular location">
    <subcellularLocation>
        <location evidence="4">Cytoplasm</location>
    </subcellularLocation>
</comment>
<dbReference type="HAMAP" id="MF_00008">
    <property type="entry name" value="Thymidy_synth_bact"/>
    <property type="match status" value="1"/>
</dbReference>
<dbReference type="SUPFAM" id="SSF55831">
    <property type="entry name" value="Thymidylate synthase/dCMP hydroxymethylase"/>
    <property type="match status" value="1"/>
</dbReference>
<feature type="active site" description="Nucleophile" evidence="4">
    <location>
        <position position="196"/>
    </location>
</feature>
<dbReference type="EMBL" id="AAGJBO010000038">
    <property type="protein sequence ID" value="EBO6127006.1"/>
    <property type="molecule type" value="Genomic_DNA"/>
</dbReference>
<comment type="subunit">
    <text evidence="4">Homodimer.</text>
</comment>
<reference evidence="7" key="2">
    <citation type="submission" date="2018-07" db="EMBL/GenBank/DDBJ databases">
        <authorList>
            <consortium name="GenomeTrakr network: Whole genome sequencing for foodborne pathogen traceback"/>
        </authorList>
    </citation>
    <scope>NUCLEOTIDE SEQUENCE</scope>
    <source>
        <strain evidence="7">FSIS11811731</strain>
    </source>
</reference>
<dbReference type="PRINTS" id="PR00108">
    <property type="entry name" value="THYMDSNTHASE"/>
</dbReference>
<evidence type="ECO:0000313" key="6">
    <source>
        <dbReference type="EMBL" id="EBO4585952.1"/>
    </source>
</evidence>
<evidence type="ECO:0000256" key="2">
    <source>
        <dbReference type="ARBA" id="ARBA00022603"/>
    </source>
</evidence>
<proteinExistence type="inferred from homology"/>
<evidence type="ECO:0000256" key="4">
    <source>
        <dbReference type="HAMAP-Rule" id="MF_00008"/>
    </source>
</evidence>
<feature type="binding site" description="in other chain" evidence="4">
    <location>
        <position position="36"/>
    </location>
    <ligand>
        <name>dUMP</name>
        <dbReference type="ChEBI" id="CHEBI:246422"/>
        <note>ligand shared between dimeric partners</note>
    </ligand>
</feature>
<dbReference type="GO" id="GO:0006235">
    <property type="term" value="P:dTTP biosynthetic process"/>
    <property type="evidence" value="ECO:0007669"/>
    <property type="project" value="UniProtKB-UniRule"/>
</dbReference>
<organism evidence="6">
    <name type="scientific">Salmonella enterica</name>
    <name type="common">Salmonella choleraesuis</name>
    <dbReference type="NCBI Taxonomy" id="28901"/>
    <lineage>
        <taxon>Bacteria</taxon>
        <taxon>Pseudomonadati</taxon>
        <taxon>Pseudomonadota</taxon>
        <taxon>Gammaproteobacteria</taxon>
        <taxon>Enterobacterales</taxon>
        <taxon>Enterobacteriaceae</taxon>
        <taxon>Salmonella</taxon>
    </lineage>
</organism>
<dbReference type="InterPro" id="IPR036926">
    <property type="entry name" value="Thymidate_synth/dCMP_Mease_sf"/>
</dbReference>
<protein>
    <recommendedName>
        <fullName evidence="1 4">Thymidylate synthase</fullName>
        <shortName evidence="4">TS</shortName>
        <shortName evidence="4">TSase</shortName>
        <ecNumber evidence="1 4">2.1.1.45</ecNumber>
    </recommendedName>
</protein>
<feature type="binding site" evidence="4">
    <location>
        <position position="67"/>
    </location>
    <ligand>
        <name>(6R)-5,10-methylene-5,6,7,8-tetrahydrofolate</name>
        <dbReference type="ChEBI" id="CHEBI:15636"/>
    </ligand>
</feature>
<feature type="binding site" evidence="4">
    <location>
        <position position="366"/>
    </location>
    <ligand>
        <name>(6R)-5,10-methylene-5,6,7,8-tetrahydrofolate</name>
        <dbReference type="ChEBI" id="CHEBI:15636"/>
    </ligand>
</feature>
<dbReference type="GO" id="GO:0005829">
    <property type="term" value="C:cytosol"/>
    <property type="evidence" value="ECO:0007669"/>
    <property type="project" value="TreeGrafter"/>
</dbReference>
<dbReference type="AlphaFoldDB" id="A0A5U0NG34"/>
<comment type="function">
    <text evidence="4">Catalyzes the reductive methylation of 2'-deoxyuridine-5'-monophosphate (dUMP) to 2'-deoxythymidine-5'-monophosphate (dTMP) while utilizing 5,10-methylenetetrahydrofolate (mTHF) as the methyl donor and reductant in the reaction, yielding dihydrofolate (DHF) as a by-product. This enzymatic reaction provides an intracellular de novo source of dTMP, an essential precursor for DNA biosynthesis.</text>
</comment>
<feature type="binding site" description="in other chain" evidence="4">
    <location>
        <begin position="267"/>
        <end position="270"/>
    </location>
    <ligand>
        <name>dUMP</name>
        <dbReference type="ChEBI" id="CHEBI:246422"/>
        <note>ligand shared between dimeric partners</note>
    </ligand>
</feature>
<evidence type="ECO:0000259" key="5">
    <source>
        <dbReference type="Pfam" id="PF00303"/>
    </source>
</evidence>
<keyword evidence="4" id="KW-0545">Nucleotide biosynthesis</keyword>
<dbReference type="UniPathway" id="UPA00575"/>
<dbReference type="PANTHER" id="PTHR11548">
    <property type="entry name" value="THYMIDYLATE SYNTHASE 1"/>
    <property type="match status" value="1"/>
</dbReference>